<dbReference type="InterPro" id="IPR005467">
    <property type="entry name" value="His_kinase_dom"/>
</dbReference>
<keyword evidence="10 13" id="KW-0472">Membrane</keyword>
<dbReference type="InterPro" id="IPR003661">
    <property type="entry name" value="HisK_dim/P_dom"/>
</dbReference>
<keyword evidence="7 15" id="KW-0418">Kinase</keyword>
<comment type="catalytic activity">
    <reaction evidence="1">
        <text>ATP + protein L-histidine = ADP + protein N-phospho-L-histidine.</text>
        <dbReference type="EC" id="2.7.13.3"/>
    </reaction>
</comment>
<feature type="compositionally biased region" description="Basic residues" evidence="12">
    <location>
        <begin position="28"/>
        <end position="37"/>
    </location>
</feature>
<evidence type="ECO:0000313" key="15">
    <source>
        <dbReference type="EMBL" id="BAT31324.1"/>
    </source>
</evidence>
<comment type="subcellular location">
    <subcellularLocation>
        <location evidence="2">Membrane</location>
    </subcellularLocation>
</comment>
<dbReference type="FunFam" id="1.10.287.130:FF:000038">
    <property type="entry name" value="Sensory transduction histidine kinase"/>
    <property type="match status" value="1"/>
</dbReference>
<dbReference type="SMART" id="SM00388">
    <property type="entry name" value="HisKA"/>
    <property type="match status" value="1"/>
</dbReference>
<feature type="region of interest" description="Disordered" evidence="12">
    <location>
        <begin position="25"/>
        <end position="49"/>
    </location>
</feature>
<evidence type="ECO:0000259" key="14">
    <source>
        <dbReference type="PROSITE" id="PS50109"/>
    </source>
</evidence>
<dbReference type="AlphaFoldDB" id="A0A0P0Z9Y7"/>
<feature type="transmembrane region" description="Helical" evidence="13">
    <location>
        <begin position="82"/>
        <end position="115"/>
    </location>
</feature>
<evidence type="ECO:0000256" key="5">
    <source>
        <dbReference type="ARBA" id="ARBA00022679"/>
    </source>
</evidence>
<keyword evidence="13" id="KW-0812">Transmembrane</keyword>
<dbReference type="SUPFAM" id="SSF47384">
    <property type="entry name" value="Homodimeric domain of signal transducing histidine kinase"/>
    <property type="match status" value="1"/>
</dbReference>
<dbReference type="SUPFAM" id="SSF103473">
    <property type="entry name" value="MFS general substrate transporter"/>
    <property type="match status" value="1"/>
</dbReference>
<dbReference type="PROSITE" id="PS50109">
    <property type="entry name" value="HIS_KIN"/>
    <property type="match status" value="1"/>
</dbReference>
<feature type="domain" description="Histidine kinase" evidence="14">
    <location>
        <begin position="286"/>
        <end position="507"/>
    </location>
</feature>
<dbReference type="EC" id="2.7.13.3" evidence="3"/>
<evidence type="ECO:0000256" key="4">
    <source>
        <dbReference type="ARBA" id="ARBA00022553"/>
    </source>
</evidence>
<evidence type="ECO:0000256" key="1">
    <source>
        <dbReference type="ARBA" id="ARBA00000085"/>
    </source>
</evidence>
<keyword evidence="4" id="KW-0597">Phosphoprotein</keyword>
<dbReference type="PRINTS" id="PR00344">
    <property type="entry name" value="BCTRLSENSOR"/>
</dbReference>
<keyword evidence="11" id="KW-0175">Coiled coil</keyword>
<evidence type="ECO:0000256" key="3">
    <source>
        <dbReference type="ARBA" id="ARBA00012438"/>
    </source>
</evidence>
<dbReference type="InterPro" id="IPR036890">
    <property type="entry name" value="HATPase_C_sf"/>
</dbReference>
<feature type="transmembrane region" description="Helical" evidence="13">
    <location>
        <begin position="135"/>
        <end position="158"/>
    </location>
</feature>
<feature type="transmembrane region" description="Helical" evidence="13">
    <location>
        <begin position="218"/>
        <end position="238"/>
    </location>
</feature>
<dbReference type="GO" id="GO:0000155">
    <property type="term" value="F:phosphorelay sensor kinase activity"/>
    <property type="evidence" value="ECO:0007669"/>
    <property type="project" value="InterPro"/>
</dbReference>
<evidence type="ECO:0000256" key="11">
    <source>
        <dbReference type="SAM" id="Coils"/>
    </source>
</evidence>
<dbReference type="EMBL" id="LC066397">
    <property type="protein sequence ID" value="BAT31324.1"/>
    <property type="molecule type" value="Genomic_DNA"/>
</dbReference>
<evidence type="ECO:0000256" key="9">
    <source>
        <dbReference type="ARBA" id="ARBA00023012"/>
    </source>
</evidence>
<accession>A0A0P0Z9Y7</accession>
<evidence type="ECO:0000256" key="8">
    <source>
        <dbReference type="ARBA" id="ARBA00022840"/>
    </source>
</evidence>
<proteinExistence type="predicted"/>
<evidence type="ECO:0000256" key="6">
    <source>
        <dbReference type="ARBA" id="ARBA00022741"/>
    </source>
</evidence>
<dbReference type="SMART" id="SM00387">
    <property type="entry name" value="HATPase_c"/>
    <property type="match status" value="1"/>
</dbReference>
<dbReference type="GO" id="GO:0005524">
    <property type="term" value="F:ATP binding"/>
    <property type="evidence" value="ECO:0007669"/>
    <property type="project" value="UniProtKB-KW"/>
</dbReference>
<keyword evidence="9" id="KW-0902">Two-component regulatory system</keyword>
<dbReference type="InterPro" id="IPR036259">
    <property type="entry name" value="MFS_trans_sf"/>
</dbReference>
<dbReference type="Pfam" id="PF00512">
    <property type="entry name" value="HisKA"/>
    <property type="match status" value="1"/>
</dbReference>
<keyword evidence="6" id="KW-0547">Nucleotide-binding</keyword>
<dbReference type="Gene3D" id="1.10.287.130">
    <property type="match status" value="1"/>
</dbReference>
<feature type="transmembrane region" description="Helical" evidence="13">
    <location>
        <begin position="170"/>
        <end position="198"/>
    </location>
</feature>
<keyword evidence="8" id="KW-0067">ATP-binding</keyword>
<sequence>MSPRTGPVPDPMSLALYPIDDRTDLGRARKPRSKHAGSKVVRSARQNLKRHSRRNASFIEAELLVQHAAQLRAASIILPAPVILAGFGLSIFTGATVAAAWTLATLGAYLIIVILARRADTGTQESDGFTKAPHIAHALPFLAGHTFAGLCWSALAFLECPGCTAIRFELFHFAALVLAIAMTAMISSTLRFVVLIAFSPLVVGLSLDAFANPDKMSVAMQGVVIGAVPFFAFVAEALRRGAVARIRHQAEKDELISELERSRILSDEARRRAEDANRAKSQFLATMSHELRTPLNAILGFSEVMMNEIFGPLGSPNYKEYLTDIHSSGKHLLGVINEILDLSRVEAGQYALNEEAVDLSRIAADCASTVRLRAEDKRIAIQMHFEEGLPALWGDERALRQIVLNLLSNAVKFTPKSGEIILRVGWTAGGGQYVGVSDNGAGIPQDEIPTVLASFGQGSNAIKNAEQGTGLGLPIVQALVKLHDGQFELSSREGKGTDVIAIFPQSRVLEVMPAFDVV</sequence>
<keyword evidence="13" id="KW-1133">Transmembrane helix</keyword>
<dbReference type="PANTHER" id="PTHR43711">
    <property type="entry name" value="TWO-COMPONENT HISTIDINE KINASE"/>
    <property type="match status" value="1"/>
</dbReference>
<evidence type="ECO:0000256" key="10">
    <source>
        <dbReference type="ARBA" id="ARBA00023136"/>
    </source>
</evidence>
<dbReference type="InterPro" id="IPR036097">
    <property type="entry name" value="HisK_dim/P_sf"/>
</dbReference>
<dbReference type="InterPro" id="IPR004358">
    <property type="entry name" value="Sig_transdc_His_kin-like_C"/>
</dbReference>
<evidence type="ECO:0000256" key="7">
    <source>
        <dbReference type="ARBA" id="ARBA00022777"/>
    </source>
</evidence>
<dbReference type="InterPro" id="IPR050736">
    <property type="entry name" value="Sensor_HK_Regulatory"/>
</dbReference>
<dbReference type="SUPFAM" id="SSF55874">
    <property type="entry name" value="ATPase domain of HSP90 chaperone/DNA topoisomerase II/histidine kinase"/>
    <property type="match status" value="1"/>
</dbReference>
<dbReference type="InterPro" id="IPR003594">
    <property type="entry name" value="HATPase_dom"/>
</dbReference>
<dbReference type="Gene3D" id="3.30.565.10">
    <property type="entry name" value="Histidine kinase-like ATPase, C-terminal domain"/>
    <property type="match status" value="1"/>
</dbReference>
<keyword evidence="5" id="KW-0808">Transferase</keyword>
<dbReference type="RefSeq" id="WP_244404113.1">
    <property type="nucleotide sequence ID" value="NZ_BBWO01000005.1"/>
</dbReference>
<dbReference type="PANTHER" id="PTHR43711:SF26">
    <property type="entry name" value="SENSOR HISTIDINE KINASE RCSC"/>
    <property type="match status" value="1"/>
</dbReference>
<organism evidence="15">
    <name type="scientific">Fulvimarina pelagi</name>
    <dbReference type="NCBI Taxonomy" id="217511"/>
    <lineage>
        <taxon>Bacteria</taxon>
        <taxon>Pseudomonadati</taxon>
        <taxon>Pseudomonadota</taxon>
        <taxon>Alphaproteobacteria</taxon>
        <taxon>Hyphomicrobiales</taxon>
        <taxon>Aurantimonadaceae</taxon>
        <taxon>Fulvimarina</taxon>
    </lineage>
</organism>
<evidence type="ECO:0000256" key="13">
    <source>
        <dbReference type="SAM" id="Phobius"/>
    </source>
</evidence>
<feature type="coiled-coil region" evidence="11">
    <location>
        <begin position="252"/>
        <end position="279"/>
    </location>
</feature>
<dbReference type="GO" id="GO:0016020">
    <property type="term" value="C:membrane"/>
    <property type="evidence" value="ECO:0007669"/>
    <property type="project" value="UniProtKB-SubCell"/>
</dbReference>
<evidence type="ECO:0000256" key="2">
    <source>
        <dbReference type="ARBA" id="ARBA00004370"/>
    </source>
</evidence>
<dbReference type="CDD" id="cd00082">
    <property type="entry name" value="HisKA"/>
    <property type="match status" value="1"/>
</dbReference>
<protein>
    <recommendedName>
        <fullName evidence="3">histidine kinase</fullName>
        <ecNumber evidence="3">2.7.13.3</ecNumber>
    </recommendedName>
</protein>
<name>A0A0P0Z9Y7_9HYPH</name>
<reference evidence="15" key="1">
    <citation type="journal article" date="2015" name="Proc. Natl. Acad. Sci. U.S.A.">
        <title>Bacterial clade with the ribosomal RNA operon on a small plasmid rather than the chromosome.</title>
        <authorList>
            <person name="Anda M."/>
            <person name="Ohtsubo Y."/>
            <person name="Okubo T."/>
            <person name="Sugawara M."/>
            <person name="Nagata Y."/>
            <person name="Tsuda M."/>
            <person name="Minamisawa K."/>
            <person name="Mitsui H."/>
        </authorList>
    </citation>
    <scope>NUCLEOTIDE SEQUENCE</scope>
    <source>
        <strain evidence="15">DSM 15513</strain>
    </source>
</reference>
<evidence type="ECO:0000256" key="12">
    <source>
        <dbReference type="SAM" id="MobiDB-lite"/>
    </source>
</evidence>
<dbReference type="Pfam" id="PF02518">
    <property type="entry name" value="HATPase_c"/>
    <property type="match status" value="1"/>
</dbReference>